<gene>
    <name evidence="3" type="ORF">MIMGU_mgv1a026373mg</name>
</gene>
<dbReference type="PROSITE" id="PS00392">
    <property type="entry name" value="DDC_GAD_HDC_YDC"/>
    <property type="match status" value="1"/>
</dbReference>
<feature type="non-terminal residue" evidence="3">
    <location>
        <position position="282"/>
    </location>
</feature>
<evidence type="ECO:0000256" key="2">
    <source>
        <dbReference type="ARBA" id="ARBA00022793"/>
    </source>
</evidence>
<evidence type="ECO:0008006" key="5">
    <source>
        <dbReference type="Google" id="ProtNLM"/>
    </source>
</evidence>
<dbReference type="eggNOG" id="KOG0629">
    <property type="taxonomic scope" value="Eukaryota"/>
</dbReference>
<dbReference type="Proteomes" id="UP000030748">
    <property type="component" value="Unassembled WGS sequence"/>
</dbReference>
<dbReference type="EMBL" id="KI632112">
    <property type="protein sequence ID" value="EYU24758.1"/>
    <property type="molecule type" value="Genomic_DNA"/>
</dbReference>
<dbReference type="PANTHER" id="PTHR46101:SF9">
    <property type="entry name" value="HISTIDINE DECARBOXYLASE"/>
    <property type="match status" value="1"/>
</dbReference>
<dbReference type="InterPro" id="IPR051151">
    <property type="entry name" value="Group_II_Decarboxylase"/>
</dbReference>
<dbReference type="InterPro" id="IPR015421">
    <property type="entry name" value="PyrdxlP-dep_Trfase_major"/>
</dbReference>
<reference evidence="3 4" key="1">
    <citation type="journal article" date="2013" name="Proc. Natl. Acad. Sci. U.S.A.">
        <title>Fine-scale variation in meiotic recombination in Mimulus inferred from population shotgun sequencing.</title>
        <authorList>
            <person name="Hellsten U."/>
            <person name="Wright K.M."/>
            <person name="Jenkins J."/>
            <person name="Shu S."/>
            <person name="Yuan Y."/>
            <person name="Wessler S.R."/>
            <person name="Schmutz J."/>
            <person name="Willis J.H."/>
            <person name="Rokhsar D.S."/>
        </authorList>
    </citation>
    <scope>NUCLEOTIDE SEQUENCE [LARGE SCALE GENOMIC DNA]</scope>
    <source>
        <strain evidence="4">cv. DUN x IM62</strain>
    </source>
</reference>
<evidence type="ECO:0000313" key="3">
    <source>
        <dbReference type="EMBL" id="EYU24758.1"/>
    </source>
</evidence>
<dbReference type="AlphaFoldDB" id="A0A022QBW1"/>
<name>A0A022QBW1_ERYGU</name>
<sequence>MASNNYYYGFQSKTKDLALIEPHDEECVVDRHRCLVTKIMSEFQEYLNERSNHLLGYPSNLNCNHLMDLSPLLGFLMNNVGDPFQESNFGLHSKKIEVAGLDWFAQLWKIEKDEYWGYVTNGGTECNLHGMLIGRNLLPDGYCTHQTNHTTPYSKDQEFRELSGPLFSFKKPIGSVSVLAHKLLGSSMPCGVLISRKMHPTNFSTNIEYIAALDTTISGSQNGHTPIFIWYGLNMKGRTGLQKEVSNCLTNAKYLRDGLNKATSSAMLNESSIVVVFERPLD</sequence>
<accession>A0A022QBW1</accession>
<dbReference type="PANTHER" id="PTHR46101">
    <property type="match status" value="1"/>
</dbReference>
<keyword evidence="2" id="KW-0456">Lyase</keyword>
<dbReference type="SUPFAM" id="SSF53383">
    <property type="entry name" value="PLP-dependent transferases"/>
    <property type="match status" value="2"/>
</dbReference>
<dbReference type="Gene3D" id="3.40.640.10">
    <property type="entry name" value="Type I PLP-dependent aspartate aminotransferase-like (Major domain)"/>
    <property type="match status" value="2"/>
</dbReference>
<dbReference type="STRING" id="4155.A0A022QBW1"/>
<dbReference type="GO" id="GO:0016831">
    <property type="term" value="F:carboxy-lyase activity"/>
    <property type="evidence" value="ECO:0007669"/>
    <property type="project" value="UniProtKB-KW"/>
</dbReference>
<protein>
    <recommendedName>
        <fullName evidence="5">Histidine decarboxylase</fullName>
    </recommendedName>
</protein>
<evidence type="ECO:0000256" key="1">
    <source>
        <dbReference type="ARBA" id="ARBA00009533"/>
    </source>
</evidence>
<evidence type="ECO:0000313" key="4">
    <source>
        <dbReference type="Proteomes" id="UP000030748"/>
    </source>
</evidence>
<keyword evidence="2" id="KW-0210">Decarboxylase</keyword>
<dbReference type="InterPro" id="IPR021115">
    <property type="entry name" value="Pyridoxal-P_BS"/>
</dbReference>
<keyword evidence="4" id="KW-1185">Reference proteome</keyword>
<comment type="similarity">
    <text evidence="1">Belongs to the group II decarboxylase family.</text>
</comment>
<dbReference type="InterPro" id="IPR015424">
    <property type="entry name" value="PyrdxlP-dep_Trfase"/>
</dbReference>
<organism evidence="3 4">
    <name type="scientific">Erythranthe guttata</name>
    <name type="common">Yellow monkey flower</name>
    <name type="synonym">Mimulus guttatus</name>
    <dbReference type="NCBI Taxonomy" id="4155"/>
    <lineage>
        <taxon>Eukaryota</taxon>
        <taxon>Viridiplantae</taxon>
        <taxon>Streptophyta</taxon>
        <taxon>Embryophyta</taxon>
        <taxon>Tracheophyta</taxon>
        <taxon>Spermatophyta</taxon>
        <taxon>Magnoliopsida</taxon>
        <taxon>eudicotyledons</taxon>
        <taxon>Gunneridae</taxon>
        <taxon>Pentapetalae</taxon>
        <taxon>asterids</taxon>
        <taxon>lamiids</taxon>
        <taxon>Lamiales</taxon>
        <taxon>Phrymaceae</taxon>
        <taxon>Erythranthe</taxon>
    </lineage>
</organism>
<proteinExistence type="inferred from homology"/>